<protein>
    <submittedName>
        <fullName evidence="1">Uncharacterized protein</fullName>
    </submittedName>
</protein>
<evidence type="ECO:0000313" key="1">
    <source>
        <dbReference type="EMBL" id="PXF60250.1"/>
    </source>
</evidence>
<proteinExistence type="predicted"/>
<sequence>MMYDVIIVGGGPAGSIAAERASRDGLSVLVLEKATHPRSKTCGGGVTQKALDVIGGIDKELIERETFGARIFLPDYRNFAGTIGDRVAVMTRRESLDHWLASRAEDAGAVVQDGEAVKDVLFNKDYVEVVTSENQYRSRMVIGSDGVNSTIARRSGIRTRWGDDIGMCLEAEVELGEAVVEECVGDRFTEFYFIGDRGYGWVFPKRDHISIGIGKLITRAHDLKGSFSRFVRDVSLQKNIDIEGKISGINSYRIPAGGFDRRIHSDRVLLTGDAAGFVDPFLGEGIYYALKSGEIAADVTADTVEGGDFSERFLQEYVMRCEKEFNYDLKSALKFANFAYDHRNLFLKALWKDKRLFMEYLRTVRGDMTYTEFNRWCTRRSPVTLAKLIVGR</sequence>
<dbReference type="Proteomes" id="UP000248329">
    <property type="component" value="Unassembled WGS sequence"/>
</dbReference>
<evidence type="ECO:0000313" key="2">
    <source>
        <dbReference type="Proteomes" id="UP000248329"/>
    </source>
</evidence>
<gene>
    <name evidence="1" type="ORF">C4B59_09850</name>
</gene>
<reference evidence="1" key="1">
    <citation type="submission" date="2018-01" db="EMBL/GenBank/DDBJ databases">
        <authorList>
            <person name="Krukenberg V."/>
        </authorList>
    </citation>
    <scope>NUCLEOTIDE SEQUENCE</scope>
    <source>
        <strain evidence="1">E20ANME2</strain>
    </source>
</reference>
<accession>A0AC61L1B3</accession>
<name>A0AC61L1B3_9EURY</name>
<comment type="caution">
    <text evidence="1">The sequence shown here is derived from an EMBL/GenBank/DDBJ whole genome shotgun (WGS) entry which is preliminary data.</text>
</comment>
<dbReference type="EMBL" id="PQXF01000018">
    <property type="protein sequence ID" value="PXF60250.1"/>
    <property type="molecule type" value="Genomic_DNA"/>
</dbReference>
<organism evidence="1 2">
    <name type="scientific">Candidatus Methanogaster sp</name>
    <dbReference type="NCBI Taxonomy" id="3386292"/>
    <lineage>
        <taxon>Archaea</taxon>
        <taxon>Methanobacteriati</taxon>
        <taxon>Methanobacteriota</taxon>
        <taxon>Stenosarchaea group</taxon>
        <taxon>Methanomicrobia</taxon>
        <taxon>Methanosarcinales</taxon>
        <taxon>ANME-2 cluster</taxon>
        <taxon>Candidatus Methanogasteraceae</taxon>
        <taxon>Candidatus Methanogaster</taxon>
    </lineage>
</organism>